<dbReference type="Proteomes" id="UP000198417">
    <property type="component" value="Unassembled WGS sequence"/>
</dbReference>
<reference evidence="2 3" key="1">
    <citation type="submission" date="2017-06" db="EMBL/GenBank/DDBJ databases">
        <authorList>
            <person name="Kim H.J."/>
            <person name="Triplett B.A."/>
        </authorList>
    </citation>
    <scope>NUCLEOTIDE SEQUENCE [LARGE SCALE GENOMIC DNA]</scope>
    <source>
        <strain evidence="2 3">DSM 29052</strain>
    </source>
</reference>
<dbReference type="AlphaFoldDB" id="A0A238YQA7"/>
<dbReference type="Pfam" id="PF00852">
    <property type="entry name" value="Glyco_transf_10"/>
    <property type="match status" value="1"/>
</dbReference>
<dbReference type="Gene3D" id="3.40.50.11660">
    <property type="entry name" value="Glycosyl transferase family 10, C-terminal domain"/>
    <property type="match status" value="1"/>
</dbReference>
<dbReference type="EMBL" id="FZNN01000018">
    <property type="protein sequence ID" value="SNR72619.1"/>
    <property type="molecule type" value="Genomic_DNA"/>
</dbReference>
<accession>A0A238YQA7</accession>
<protein>
    <submittedName>
        <fullName evidence="2">Glycosyltransferase family 10 (Fucosyltransferase) C-term</fullName>
    </submittedName>
</protein>
<gene>
    <name evidence="2" type="ORF">SAMN06265370_11865</name>
</gene>
<dbReference type="InterPro" id="IPR055270">
    <property type="entry name" value="Glyco_tran_10_C"/>
</dbReference>
<evidence type="ECO:0000313" key="3">
    <source>
        <dbReference type="Proteomes" id="UP000198417"/>
    </source>
</evidence>
<keyword evidence="3" id="KW-1185">Reference proteome</keyword>
<sequence length="336" mass="37076">MIRVFPFGAYAHRLPLAYDTLRDLCSVSIAVTAEAVQADLLLVAHSRDLPAAAAALHGDQKLVLLSEEPLWDTVWSADPLTRKQSLDTPTGAVPFTMLNHATSTVYDFARIPYFLLTDTAFFTRYASWFARNAGLSLSDWRERLATPRWDVAFMAELRQEAQFDVDWPGQDLFGLGARRTRIALACNTGSVLRTGAGWNTLPRRQDLPDWHLEKYLDLDGQCRLLSAIENTHQDNYVSEKIFDAFAVGAVPLYIAGPAHRVRDVVPGAAFLNLYGLSPEAAGARIADFTASTEVLEAYVAAQTRLAGLFATPAALLQERERLRAALALELQQVLSG</sequence>
<keyword evidence="2" id="KW-0328">Glycosyltransferase</keyword>
<dbReference type="InterPro" id="IPR038577">
    <property type="entry name" value="GT10-like_C_sf"/>
</dbReference>
<dbReference type="OrthoDB" id="5291101at2"/>
<organism evidence="2 3">
    <name type="scientific">Puniceibacterium sediminis</name>
    <dbReference type="NCBI Taxonomy" id="1608407"/>
    <lineage>
        <taxon>Bacteria</taxon>
        <taxon>Pseudomonadati</taxon>
        <taxon>Pseudomonadota</taxon>
        <taxon>Alphaproteobacteria</taxon>
        <taxon>Rhodobacterales</taxon>
        <taxon>Paracoccaceae</taxon>
        <taxon>Puniceibacterium</taxon>
    </lineage>
</organism>
<dbReference type="SUPFAM" id="SSF53756">
    <property type="entry name" value="UDP-Glycosyltransferase/glycogen phosphorylase"/>
    <property type="match status" value="1"/>
</dbReference>
<keyword evidence="2" id="KW-0808">Transferase</keyword>
<dbReference type="RefSeq" id="WP_089272736.1">
    <property type="nucleotide sequence ID" value="NZ_FZNN01000018.1"/>
</dbReference>
<name>A0A238YQA7_9RHOB</name>
<evidence type="ECO:0000259" key="1">
    <source>
        <dbReference type="Pfam" id="PF00852"/>
    </source>
</evidence>
<feature type="domain" description="Fucosyltransferase C-terminal" evidence="1">
    <location>
        <begin position="213"/>
        <end position="273"/>
    </location>
</feature>
<evidence type="ECO:0000313" key="2">
    <source>
        <dbReference type="EMBL" id="SNR72619.1"/>
    </source>
</evidence>
<dbReference type="GO" id="GO:0016757">
    <property type="term" value="F:glycosyltransferase activity"/>
    <property type="evidence" value="ECO:0007669"/>
    <property type="project" value="UniProtKB-KW"/>
</dbReference>
<proteinExistence type="predicted"/>